<protein>
    <submittedName>
        <fullName evidence="1">Uncharacterized protein</fullName>
    </submittedName>
</protein>
<evidence type="ECO:0000313" key="1">
    <source>
        <dbReference type="EMBL" id="KAH0770265.1"/>
    </source>
</evidence>
<keyword evidence="2" id="KW-1185">Reference proteome</keyword>
<name>A0ABQ7VR27_SOLTU</name>
<gene>
    <name evidence="1" type="ORF">KY290_014246</name>
</gene>
<dbReference type="Proteomes" id="UP000826656">
    <property type="component" value="Unassembled WGS sequence"/>
</dbReference>
<sequence>MAQARSRVKQLRELLFPILGQVILKPLQQMHLRLVLEMMKTMNVNGSVHLVEWMLCHEVNRAVKLEGICGLLC</sequence>
<dbReference type="EMBL" id="JAIVGD010000011">
    <property type="protein sequence ID" value="KAH0770265.1"/>
    <property type="molecule type" value="Genomic_DNA"/>
</dbReference>
<comment type="caution">
    <text evidence="1">The sequence shown here is derived from an EMBL/GenBank/DDBJ whole genome shotgun (WGS) entry which is preliminary data.</text>
</comment>
<accession>A0ABQ7VR27</accession>
<organism evidence="1 2">
    <name type="scientific">Solanum tuberosum</name>
    <name type="common">Potato</name>
    <dbReference type="NCBI Taxonomy" id="4113"/>
    <lineage>
        <taxon>Eukaryota</taxon>
        <taxon>Viridiplantae</taxon>
        <taxon>Streptophyta</taxon>
        <taxon>Embryophyta</taxon>
        <taxon>Tracheophyta</taxon>
        <taxon>Spermatophyta</taxon>
        <taxon>Magnoliopsida</taxon>
        <taxon>eudicotyledons</taxon>
        <taxon>Gunneridae</taxon>
        <taxon>Pentapetalae</taxon>
        <taxon>asterids</taxon>
        <taxon>lamiids</taxon>
        <taxon>Solanales</taxon>
        <taxon>Solanaceae</taxon>
        <taxon>Solanoideae</taxon>
        <taxon>Solaneae</taxon>
        <taxon>Solanum</taxon>
    </lineage>
</organism>
<proteinExistence type="predicted"/>
<reference evidence="1 2" key="1">
    <citation type="journal article" date="2021" name="bioRxiv">
        <title>Chromosome-scale and haplotype-resolved genome assembly of a tetraploid potato cultivar.</title>
        <authorList>
            <person name="Sun H."/>
            <person name="Jiao W.-B."/>
            <person name="Krause K."/>
            <person name="Campoy J.A."/>
            <person name="Goel M."/>
            <person name="Folz-Donahue K."/>
            <person name="Kukat C."/>
            <person name="Huettel B."/>
            <person name="Schneeberger K."/>
        </authorList>
    </citation>
    <scope>NUCLEOTIDE SEQUENCE [LARGE SCALE GENOMIC DNA]</scope>
    <source>
        <strain evidence="1">SolTubOtavaFocal</strain>
        <tissue evidence="1">Leaves</tissue>
    </source>
</reference>
<evidence type="ECO:0000313" key="2">
    <source>
        <dbReference type="Proteomes" id="UP000826656"/>
    </source>
</evidence>